<dbReference type="Pfam" id="PF07734">
    <property type="entry name" value="FBA_1"/>
    <property type="match status" value="1"/>
</dbReference>
<evidence type="ECO:0000313" key="4">
    <source>
        <dbReference type="RefSeq" id="XP_022999086.1"/>
    </source>
</evidence>
<dbReference type="OrthoDB" id="591557at2759"/>
<dbReference type="Proteomes" id="UP000504608">
    <property type="component" value="Unplaced"/>
</dbReference>
<dbReference type="SUPFAM" id="SSF81383">
    <property type="entry name" value="F-box domain"/>
    <property type="match status" value="1"/>
</dbReference>
<feature type="domain" description="F-box" evidence="2">
    <location>
        <begin position="6"/>
        <end position="46"/>
    </location>
</feature>
<dbReference type="Gene3D" id="1.20.1280.50">
    <property type="match status" value="1"/>
</dbReference>
<dbReference type="InterPro" id="IPR006527">
    <property type="entry name" value="F-box-assoc_dom_typ1"/>
</dbReference>
<dbReference type="InterPro" id="IPR017451">
    <property type="entry name" value="F-box-assoc_interact_dom"/>
</dbReference>
<dbReference type="NCBIfam" id="TIGR01640">
    <property type="entry name" value="F_box_assoc_1"/>
    <property type="match status" value="1"/>
</dbReference>
<keyword evidence="3" id="KW-1185">Reference proteome</keyword>
<dbReference type="InterPro" id="IPR001810">
    <property type="entry name" value="F-box_dom"/>
</dbReference>
<protein>
    <submittedName>
        <fullName evidence="4">F-box protein At3g08750-like</fullName>
    </submittedName>
</protein>
<dbReference type="KEGG" id="cmax:111493568"/>
<feature type="compositionally biased region" description="Acidic residues" evidence="1">
    <location>
        <begin position="218"/>
        <end position="230"/>
    </location>
</feature>
<dbReference type="SMART" id="SM00256">
    <property type="entry name" value="FBOX"/>
    <property type="match status" value="1"/>
</dbReference>
<gene>
    <name evidence="4" type="primary">LOC111493568</name>
</gene>
<accession>A0A6J1KC42</accession>
<dbReference type="AlphaFoldDB" id="A0A6J1KC42"/>
<organism evidence="3 4">
    <name type="scientific">Cucurbita maxima</name>
    <name type="common">Pumpkin</name>
    <name type="synonym">Winter squash</name>
    <dbReference type="NCBI Taxonomy" id="3661"/>
    <lineage>
        <taxon>Eukaryota</taxon>
        <taxon>Viridiplantae</taxon>
        <taxon>Streptophyta</taxon>
        <taxon>Embryophyta</taxon>
        <taxon>Tracheophyta</taxon>
        <taxon>Spermatophyta</taxon>
        <taxon>Magnoliopsida</taxon>
        <taxon>eudicotyledons</taxon>
        <taxon>Gunneridae</taxon>
        <taxon>Pentapetalae</taxon>
        <taxon>rosids</taxon>
        <taxon>fabids</taxon>
        <taxon>Cucurbitales</taxon>
        <taxon>Cucurbitaceae</taxon>
        <taxon>Cucurbiteae</taxon>
        <taxon>Cucurbita</taxon>
    </lineage>
</organism>
<sequence>MAAILGNMQVTQEILSWLPPETLLRFKSVHKSWYALINDPKFILKHFLNSLRHNHIFLKRIVEIDSDKDKTTREFRKLPPSIFPVCTITDASPRPIRYELIMHAVGFGYDANSRDFKVVRIVDIVGLRRGYPVRKAEIYDLSKDRWREIEPPVRYSEVSWMASFEMFHEGTYYWWSSEEEEEFIQTFNLSDEVFREIPLPESLNMDKAGEIPLQESLNMDEEEEEEEEEERPEKMWSMGILNGSIVVVDYMWGGGIDEKSFNVWEMKKDESGVSWSKLFTIGPICGIEKPLLFASSNQLLMESNKGHAIVYDVKTQHVKELPIKGKEDTLGATFFVKSLFSVKGGKEIIA</sequence>
<dbReference type="RefSeq" id="XP_022999086.1">
    <property type="nucleotide sequence ID" value="XM_023143318.1"/>
</dbReference>
<dbReference type="PANTHER" id="PTHR31672:SF13">
    <property type="entry name" value="F-BOX PROTEIN CPR30-LIKE"/>
    <property type="match status" value="1"/>
</dbReference>
<dbReference type="GeneID" id="111493568"/>
<dbReference type="Pfam" id="PF00646">
    <property type="entry name" value="F-box"/>
    <property type="match status" value="1"/>
</dbReference>
<evidence type="ECO:0000256" key="1">
    <source>
        <dbReference type="SAM" id="MobiDB-lite"/>
    </source>
</evidence>
<evidence type="ECO:0000313" key="3">
    <source>
        <dbReference type="Proteomes" id="UP000504608"/>
    </source>
</evidence>
<reference evidence="4" key="1">
    <citation type="submission" date="2025-08" db="UniProtKB">
        <authorList>
            <consortium name="RefSeq"/>
        </authorList>
    </citation>
    <scope>IDENTIFICATION</scope>
    <source>
        <tissue evidence="4">Young leaves</tissue>
    </source>
</reference>
<dbReference type="PANTHER" id="PTHR31672">
    <property type="entry name" value="BNACNNG10540D PROTEIN"/>
    <property type="match status" value="1"/>
</dbReference>
<dbReference type="InterPro" id="IPR036047">
    <property type="entry name" value="F-box-like_dom_sf"/>
</dbReference>
<feature type="region of interest" description="Disordered" evidence="1">
    <location>
        <begin position="210"/>
        <end position="234"/>
    </location>
</feature>
<dbReference type="InterPro" id="IPR050796">
    <property type="entry name" value="SCF_F-box_component"/>
</dbReference>
<proteinExistence type="predicted"/>
<evidence type="ECO:0000259" key="2">
    <source>
        <dbReference type="SMART" id="SM00256"/>
    </source>
</evidence>
<name>A0A6J1KC42_CUCMA</name>